<dbReference type="EMBL" id="BOMB01000040">
    <property type="protein sequence ID" value="GID15267.1"/>
    <property type="molecule type" value="Genomic_DNA"/>
</dbReference>
<gene>
    <name evidence="3" type="ORF">Aru02nite_61560</name>
</gene>
<dbReference type="Pfam" id="PF00561">
    <property type="entry name" value="Abhydrolase_1"/>
    <property type="match status" value="1"/>
</dbReference>
<keyword evidence="1 3" id="KW-0378">Hydrolase</keyword>
<evidence type="ECO:0000313" key="3">
    <source>
        <dbReference type="EMBL" id="GID15267.1"/>
    </source>
</evidence>
<evidence type="ECO:0000313" key="4">
    <source>
        <dbReference type="Proteomes" id="UP000612808"/>
    </source>
</evidence>
<dbReference type="PRINTS" id="PR00111">
    <property type="entry name" value="ABHYDROLASE"/>
</dbReference>
<proteinExistence type="predicted"/>
<name>A0A8J3JF24_9ACTN</name>
<dbReference type="PANTHER" id="PTHR43798">
    <property type="entry name" value="MONOACYLGLYCEROL LIPASE"/>
    <property type="match status" value="1"/>
</dbReference>
<dbReference type="InterPro" id="IPR050266">
    <property type="entry name" value="AB_hydrolase_sf"/>
</dbReference>
<accession>A0A8J3JF24</accession>
<dbReference type="InterPro" id="IPR029058">
    <property type="entry name" value="AB_hydrolase_fold"/>
</dbReference>
<organism evidence="3 4">
    <name type="scientific">Actinocatenispora rupis</name>
    <dbReference type="NCBI Taxonomy" id="519421"/>
    <lineage>
        <taxon>Bacteria</taxon>
        <taxon>Bacillati</taxon>
        <taxon>Actinomycetota</taxon>
        <taxon>Actinomycetes</taxon>
        <taxon>Micromonosporales</taxon>
        <taxon>Micromonosporaceae</taxon>
        <taxon>Actinocatenispora</taxon>
    </lineage>
</organism>
<dbReference type="GO" id="GO:0016787">
    <property type="term" value="F:hydrolase activity"/>
    <property type="evidence" value="ECO:0007669"/>
    <property type="project" value="UniProtKB-KW"/>
</dbReference>
<sequence>MPTYLGADGATLHYDVLPHDDRIGPIAPVIALAGGAALHPAYLGDLAGLTRDHRVLVPHLRGVGRSPLPADVTVASYWRQAEDLERLRIHLGLDTLRLLGHSAGTRLAISYAVRFPDRVAGLVLVTPPAAYLVDEPSDTRPMIDRRRGEPAADAAIAALDAGPATPDDAGLNAWQLRIAPLGYATWGDRERAHAAESRYDYAANRAYFSVDPPADLAARLTTVTAPVLVLAGADDCFAGVAPVTALAALFPHATCTVLPHTAHFPWLDNPHAFRQATTTFLTTLR</sequence>
<dbReference type="SUPFAM" id="SSF53474">
    <property type="entry name" value="alpha/beta-Hydrolases"/>
    <property type="match status" value="1"/>
</dbReference>
<protein>
    <submittedName>
        <fullName evidence="3">Hydrolase</fullName>
    </submittedName>
</protein>
<dbReference type="PANTHER" id="PTHR43798:SF31">
    <property type="entry name" value="AB HYDROLASE SUPERFAMILY PROTEIN YCLE"/>
    <property type="match status" value="1"/>
</dbReference>
<dbReference type="GO" id="GO:0016020">
    <property type="term" value="C:membrane"/>
    <property type="evidence" value="ECO:0007669"/>
    <property type="project" value="TreeGrafter"/>
</dbReference>
<evidence type="ECO:0000256" key="1">
    <source>
        <dbReference type="ARBA" id="ARBA00022801"/>
    </source>
</evidence>
<dbReference type="RefSeq" id="WP_203663489.1">
    <property type="nucleotide sequence ID" value="NZ_BAAAZM010000005.1"/>
</dbReference>
<evidence type="ECO:0000259" key="2">
    <source>
        <dbReference type="Pfam" id="PF00561"/>
    </source>
</evidence>
<keyword evidence="4" id="KW-1185">Reference proteome</keyword>
<dbReference type="Proteomes" id="UP000612808">
    <property type="component" value="Unassembled WGS sequence"/>
</dbReference>
<dbReference type="AlphaFoldDB" id="A0A8J3JF24"/>
<feature type="domain" description="AB hydrolase-1" evidence="2">
    <location>
        <begin position="47"/>
        <end position="270"/>
    </location>
</feature>
<dbReference type="Gene3D" id="3.40.50.1820">
    <property type="entry name" value="alpha/beta hydrolase"/>
    <property type="match status" value="1"/>
</dbReference>
<dbReference type="InterPro" id="IPR000073">
    <property type="entry name" value="AB_hydrolase_1"/>
</dbReference>
<comment type="caution">
    <text evidence="3">The sequence shown here is derived from an EMBL/GenBank/DDBJ whole genome shotgun (WGS) entry which is preliminary data.</text>
</comment>
<reference evidence="3" key="1">
    <citation type="submission" date="2021-01" db="EMBL/GenBank/DDBJ databases">
        <title>Whole genome shotgun sequence of Actinocatenispora rupis NBRC 107355.</title>
        <authorList>
            <person name="Komaki H."/>
            <person name="Tamura T."/>
        </authorList>
    </citation>
    <scope>NUCLEOTIDE SEQUENCE</scope>
    <source>
        <strain evidence="3">NBRC 107355</strain>
    </source>
</reference>